<dbReference type="Gene3D" id="1.10.10.10">
    <property type="entry name" value="Winged helix-like DNA-binding domain superfamily/Winged helix DNA-binding domain"/>
    <property type="match status" value="1"/>
</dbReference>
<dbReference type="Proteomes" id="UP000274920">
    <property type="component" value="Unassembled WGS sequence"/>
</dbReference>
<dbReference type="InterPro" id="IPR013196">
    <property type="entry name" value="HTH_11"/>
</dbReference>
<organism evidence="3 4">
    <name type="scientific">Schaedlerella arabinosiphila</name>
    <dbReference type="NCBI Taxonomy" id="2044587"/>
    <lineage>
        <taxon>Bacteria</taxon>
        <taxon>Bacillati</taxon>
        <taxon>Bacillota</taxon>
        <taxon>Clostridia</taxon>
        <taxon>Lachnospirales</taxon>
        <taxon>Lachnospiraceae</taxon>
        <taxon>Schaedlerella</taxon>
    </lineage>
</organism>
<evidence type="ECO:0000313" key="4">
    <source>
        <dbReference type="Proteomes" id="UP000274920"/>
    </source>
</evidence>
<dbReference type="SUPFAM" id="SSF46785">
    <property type="entry name" value="Winged helix' DNA-binding domain"/>
    <property type="match status" value="1"/>
</dbReference>
<dbReference type="AlphaFoldDB" id="A0A3R8JL02"/>
<dbReference type="RefSeq" id="WP_125127003.1">
    <property type="nucleotide sequence ID" value="NZ_RHJS01000002.1"/>
</dbReference>
<dbReference type="InterPro" id="IPR007421">
    <property type="entry name" value="Schlafen_AlbA_2_dom"/>
</dbReference>
<reference evidence="3" key="1">
    <citation type="submission" date="2018-10" db="EMBL/GenBank/DDBJ databases">
        <title>Schaedlerella arabinophila gen. nov. sp. nov., isolated from the mouse intestinal tract and comparative analysis with the genome of the closely related altered Schaedler flora strain ASF502.</title>
        <authorList>
            <person name="Miyake S."/>
            <person name="Soh M."/>
            <person name="Seedorf H."/>
        </authorList>
    </citation>
    <scope>NUCLEOTIDE SEQUENCE [LARGE SCALE GENOMIC DNA]</scope>
    <source>
        <strain evidence="3">DSM 106076</strain>
    </source>
</reference>
<dbReference type="InterPro" id="IPR038461">
    <property type="entry name" value="Schlafen_AlbA_2_dom_sf"/>
</dbReference>
<evidence type="ECO:0000313" key="3">
    <source>
        <dbReference type="EMBL" id="RRK31307.1"/>
    </source>
</evidence>
<dbReference type="InterPro" id="IPR036390">
    <property type="entry name" value="WH_DNA-bd_sf"/>
</dbReference>
<dbReference type="EMBL" id="RHJS01000002">
    <property type="protein sequence ID" value="RRK31307.1"/>
    <property type="molecule type" value="Genomic_DNA"/>
</dbReference>
<accession>A0A3R8JL02</accession>
<comment type="caution">
    <text evidence="3">The sequence shown here is derived from an EMBL/GenBank/DDBJ whole genome shotgun (WGS) entry which is preliminary data.</text>
</comment>
<evidence type="ECO:0000259" key="1">
    <source>
        <dbReference type="Pfam" id="PF04326"/>
    </source>
</evidence>
<proteinExistence type="predicted"/>
<evidence type="ECO:0000259" key="2">
    <source>
        <dbReference type="Pfam" id="PF08279"/>
    </source>
</evidence>
<feature type="domain" description="Helix-turn-helix type 11" evidence="2">
    <location>
        <begin position="391"/>
        <end position="441"/>
    </location>
</feature>
<dbReference type="Pfam" id="PF13749">
    <property type="entry name" value="HATPase_c_4"/>
    <property type="match status" value="1"/>
</dbReference>
<sequence>MAESQNIEWKESWRDEYLKWICGFANAQGGKIYIGTRDDGIVIGVNNPKKLLEDIPNKIQNKLGIMADVNLLTEDGLDYIEIVVNPWSFPVNYNGEYHYRSGSTKQLLRGNVLTNFLMTKTGLKWDAATISNIGVDNLDQESFDIFRREALRSGRMTKEDLDITNIELLEKLDLVVDGKLKRAGALCFYREPEKIIGGCYVKIGKFEGSELLYQDEVHGSLLILADRVIDLIYLKYLKAAISYYKETRVETYPFARDAVREAVFNALIHCNWADNVPVQIRIEEDAMYISNCSMLPFGWTAETLLSTHVSKPYNPDIARVFYRAGYIESWGRGIQKIRDACKSLGADEPEYIVHGEDIMVKFSAFQSAKVLDTKALNVTKDVTKDVAIEIKILALIKENASITSTEMARQLSVNRRTIQRGLDVLKSKGTIERKGGKRYGYWEVYE</sequence>
<dbReference type="PANTHER" id="PTHR30595:SF6">
    <property type="entry name" value="SCHLAFEN ALBA-2 DOMAIN-CONTAINING PROTEIN"/>
    <property type="match status" value="1"/>
</dbReference>
<dbReference type="PANTHER" id="PTHR30595">
    <property type="entry name" value="GLPR-RELATED TRANSCRIPTIONAL REPRESSOR"/>
    <property type="match status" value="1"/>
</dbReference>
<feature type="domain" description="Schlafen AlbA-2" evidence="1">
    <location>
        <begin position="3"/>
        <end position="107"/>
    </location>
</feature>
<dbReference type="Gene3D" id="3.30.565.60">
    <property type="match status" value="1"/>
</dbReference>
<name>A0A3R8JL02_9FIRM</name>
<dbReference type="Gene3D" id="3.30.950.30">
    <property type="entry name" value="Schlafen, AAA domain"/>
    <property type="match status" value="1"/>
</dbReference>
<gene>
    <name evidence="3" type="ORF">EBB54_07980</name>
</gene>
<dbReference type="Pfam" id="PF08279">
    <property type="entry name" value="HTH_11"/>
    <property type="match status" value="1"/>
</dbReference>
<keyword evidence="4" id="KW-1185">Reference proteome</keyword>
<dbReference type="InterPro" id="IPR036388">
    <property type="entry name" value="WH-like_DNA-bd_sf"/>
</dbReference>
<protein>
    <submittedName>
        <fullName evidence="3">HTH domain-containing protein</fullName>
    </submittedName>
</protein>
<dbReference type="Pfam" id="PF04326">
    <property type="entry name" value="SLFN_AlbA_2"/>
    <property type="match status" value="1"/>
</dbReference>
<dbReference type="InterPro" id="IPR038475">
    <property type="entry name" value="RecG_C_sf"/>
</dbReference>